<protein>
    <submittedName>
        <fullName evidence="1">Uncharacterized protein</fullName>
    </submittedName>
</protein>
<comment type="caution">
    <text evidence="1">The sequence shown here is derived from an EMBL/GenBank/DDBJ whole genome shotgun (WGS) entry which is preliminary data.</text>
</comment>
<reference evidence="1" key="1">
    <citation type="journal article" date="2015" name="Nature">
        <title>Complex archaea that bridge the gap between prokaryotes and eukaryotes.</title>
        <authorList>
            <person name="Spang A."/>
            <person name="Saw J.H."/>
            <person name="Jorgensen S.L."/>
            <person name="Zaremba-Niedzwiedzka K."/>
            <person name="Martijn J."/>
            <person name="Lind A.E."/>
            <person name="van Eijk R."/>
            <person name="Schleper C."/>
            <person name="Guy L."/>
            <person name="Ettema T.J."/>
        </authorList>
    </citation>
    <scope>NUCLEOTIDE SEQUENCE</scope>
</reference>
<name>A0A0F9PN85_9ZZZZ</name>
<gene>
    <name evidence="1" type="ORF">LCGC14_0878530</name>
</gene>
<sequence length="75" mass="8297">MILRWGNNLKRPGNVWVTDFGEFSFQTVARPGNVGVEGIEFAATGEPLHYEAPFMPVDFAADVNRLHFAADEGDT</sequence>
<organism evidence="1">
    <name type="scientific">marine sediment metagenome</name>
    <dbReference type="NCBI Taxonomy" id="412755"/>
    <lineage>
        <taxon>unclassified sequences</taxon>
        <taxon>metagenomes</taxon>
        <taxon>ecological metagenomes</taxon>
    </lineage>
</organism>
<dbReference type="EMBL" id="LAZR01002750">
    <property type="protein sequence ID" value="KKN26047.1"/>
    <property type="molecule type" value="Genomic_DNA"/>
</dbReference>
<proteinExistence type="predicted"/>
<evidence type="ECO:0000313" key="1">
    <source>
        <dbReference type="EMBL" id="KKN26047.1"/>
    </source>
</evidence>
<accession>A0A0F9PN85</accession>
<dbReference type="AlphaFoldDB" id="A0A0F9PN85"/>